<dbReference type="InterPro" id="IPR040807">
    <property type="entry name" value="DUF5522"/>
</dbReference>
<evidence type="ECO:0000313" key="2">
    <source>
        <dbReference type="Proteomes" id="UP000196531"/>
    </source>
</evidence>
<dbReference type="EMBL" id="MAAO01000006">
    <property type="protein sequence ID" value="OUR96254.1"/>
    <property type="molecule type" value="Genomic_DNA"/>
</dbReference>
<evidence type="ECO:0000313" key="1">
    <source>
        <dbReference type="EMBL" id="OUR96254.1"/>
    </source>
</evidence>
<reference evidence="2" key="1">
    <citation type="journal article" date="2017" name="Proc. Natl. Acad. Sci. U.S.A.">
        <title>Simulation of Deepwater Horizon oil plume reveals substrate specialization within a complex community of hydrocarbon-degraders.</title>
        <authorList>
            <person name="Hu P."/>
            <person name="Dubinsky E.A."/>
            <person name="Probst A.J."/>
            <person name="Wang J."/>
            <person name="Sieber C.M.K."/>
            <person name="Tom L.M."/>
            <person name="Gardinali P."/>
            <person name="Banfield J.F."/>
            <person name="Atlas R.M."/>
            <person name="Andersen G.L."/>
        </authorList>
    </citation>
    <scope>NUCLEOTIDE SEQUENCE [LARGE SCALE GENOMIC DNA]</scope>
</reference>
<dbReference type="AlphaFoldDB" id="A0A1Y5F639"/>
<proteinExistence type="predicted"/>
<dbReference type="Pfam" id="PF17653">
    <property type="entry name" value="DUF5522"/>
    <property type="match status" value="1"/>
</dbReference>
<protein>
    <submittedName>
        <fullName evidence="1">Uncharacterized protein</fullName>
    </submittedName>
</protein>
<dbReference type="Proteomes" id="UP000196531">
    <property type="component" value="Unassembled WGS sequence"/>
</dbReference>
<name>A0A1Y5F639_9BACT</name>
<comment type="caution">
    <text evidence="1">The sequence shown here is derived from an EMBL/GenBank/DDBJ whole genome shotgun (WGS) entry which is preliminary data.</text>
</comment>
<accession>A0A1Y5F639</accession>
<gene>
    <name evidence="1" type="ORF">A9Q84_07810</name>
</gene>
<organism evidence="1 2">
    <name type="scientific">Halobacteriovorax marinus</name>
    <dbReference type="NCBI Taxonomy" id="97084"/>
    <lineage>
        <taxon>Bacteria</taxon>
        <taxon>Pseudomonadati</taxon>
        <taxon>Bdellovibrionota</taxon>
        <taxon>Bacteriovoracia</taxon>
        <taxon>Bacteriovoracales</taxon>
        <taxon>Halobacteriovoraceae</taxon>
        <taxon>Halobacteriovorax</taxon>
    </lineage>
</organism>
<sequence>MTKKLIESIHYYLNSEGLMVFTEKYHTERGHCCQSGCAHCPYDFKSKIDPTIPAELQNPWNKDEEEIEIYDGPIEE</sequence>